<reference evidence="2 3" key="1">
    <citation type="journal article" date="2010" name="Nature">
        <title>Genome sequencing and analysis of the model grass Brachypodium distachyon.</title>
        <authorList>
            <consortium name="International Brachypodium Initiative"/>
        </authorList>
    </citation>
    <scope>NUCLEOTIDE SEQUENCE [LARGE SCALE GENOMIC DNA]</scope>
    <source>
        <strain evidence="2 3">Bd21</strain>
    </source>
</reference>
<protein>
    <submittedName>
        <fullName evidence="2 3">Uncharacterized protein</fullName>
    </submittedName>
</protein>
<dbReference type="ExpressionAtlas" id="A0A0Q3F7J9">
    <property type="expression patterns" value="baseline and differential"/>
</dbReference>
<keyword evidence="4" id="KW-1185">Reference proteome</keyword>
<reference evidence="3" key="3">
    <citation type="submission" date="2018-08" db="UniProtKB">
        <authorList>
            <consortium name="EnsemblPlants"/>
        </authorList>
    </citation>
    <scope>IDENTIFICATION</scope>
    <source>
        <strain evidence="3">cv. Bd21</strain>
    </source>
</reference>
<dbReference type="EnsemblPlants" id="KQJ95735">
    <property type="protein sequence ID" value="KQJ95735"/>
    <property type="gene ID" value="BRADI_3g18762v3"/>
</dbReference>
<evidence type="ECO:0000256" key="1">
    <source>
        <dbReference type="SAM" id="MobiDB-lite"/>
    </source>
</evidence>
<evidence type="ECO:0000313" key="3">
    <source>
        <dbReference type="EnsemblPlants" id="KQJ95735"/>
    </source>
</evidence>
<accession>A0A0Q3F7J9</accession>
<organism evidence="2">
    <name type="scientific">Brachypodium distachyon</name>
    <name type="common">Purple false brome</name>
    <name type="synonym">Trachynia distachya</name>
    <dbReference type="NCBI Taxonomy" id="15368"/>
    <lineage>
        <taxon>Eukaryota</taxon>
        <taxon>Viridiplantae</taxon>
        <taxon>Streptophyta</taxon>
        <taxon>Embryophyta</taxon>
        <taxon>Tracheophyta</taxon>
        <taxon>Spermatophyta</taxon>
        <taxon>Magnoliopsida</taxon>
        <taxon>Liliopsida</taxon>
        <taxon>Poales</taxon>
        <taxon>Poaceae</taxon>
        <taxon>BOP clade</taxon>
        <taxon>Pooideae</taxon>
        <taxon>Stipodae</taxon>
        <taxon>Brachypodieae</taxon>
        <taxon>Brachypodium</taxon>
    </lineage>
</organism>
<proteinExistence type="predicted"/>
<dbReference type="Proteomes" id="UP000008810">
    <property type="component" value="Chromosome 3"/>
</dbReference>
<sequence length="156" mass="18172">MAIPTKKKETRGYQENCCHAAGSRSFAVIQYQMVRLRNLNNKLCVAFVNHHIYCYKKLKKEELCLDQSYIVLSIPTRKESLWMPILQERWLIRKRSSNNGDSQTGQRKTTKRRRTSNPTTRKSSSKKDSQANASMENALVTLEYFDIVVDLGCFCW</sequence>
<dbReference type="InParanoid" id="A0A0Q3F7J9"/>
<dbReference type="EMBL" id="CM000882">
    <property type="protein sequence ID" value="KQJ95735.1"/>
    <property type="molecule type" value="Genomic_DNA"/>
</dbReference>
<feature type="region of interest" description="Disordered" evidence="1">
    <location>
        <begin position="96"/>
        <end position="130"/>
    </location>
</feature>
<gene>
    <name evidence="2" type="ORF">BRADI_3g18762v3</name>
</gene>
<evidence type="ECO:0000313" key="4">
    <source>
        <dbReference type="Proteomes" id="UP000008810"/>
    </source>
</evidence>
<feature type="compositionally biased region" description="Polar residues" evidence="1">
    <location>
        <begin position="97"/>
        <end position="106"/>
    </location>
</feature>
<reference evidence="2" key="2">
    <citation type="submission" date="2017-06" db="EMBL/GenBank/DDBJ databases">
        <title>WGS assembly of Brachypodium distachyon.</title>
        <authorList>
            <consortium name="The International Brachypodium Initiative"/>
            <person name="Lucas S."/>
            <person name="Harmon-Smith M."/>
            <person name="Lail K."/>
            <person name="Tice H."/>
            <person name="Grimwood J."/>
            <person name="Bruce D."/>
            <person name="Barry K."/>
            <person name="Shu S."/>
            <person name="Lindquist E."/>
            <person name="Wang M."/>
            <person name="Pitluck S."/>
            <person name="Vogel J.P."/>
            <person name="Garvin D.F."/>
            <person name="Mockler T.C."/>
            <person name="Schmutz J."/>
            <person name="Rokhsar D."/>
            <person name="Bevan M.W."/>
        </authorList>
    </citation>
    <scope>NUCLEOTIDE SEQUENCE</scope>
    <source>
        <strain evidence="2">Bd21</strain>
    </source>
</reference>
<evidence type="ECO:0000313" key="2">
    <source>
        <dbReference type="EMBL" id="KQJ95735.1"/>
    </source>
</evidence>
<name>A0A0Q3F7J9_BRADI</name>
<dbReference type="AlphaFoldDB" id="A0A0Q3F7J9"/>
<dbReference type="Gramene" id="KQJ95735">
    <property type="protein sequence ID" value="KQJ95735"/>
    <property type="gene ID" value="BRADI_3g18762v3"/>
</dbReference>